<keyword evidence="6 10" id="KW-0238">DNA-binding</keyword>
<keyword evidence="2" id="KW-0963">Cytoplasm</keyword>
<evidence type="ECO:0000256" key="7">
    <source>
        <dbReference type="ARBA" id="ARBA00023163"/>
    </source>
</evidence>
<evidence type="ECO:0000313" key="14">
    <source>
        <dbReference type="Proteomes" id="UP000068382"/>
    </source>
</evidence>
<evidence type="ECO:0000259" key="12">
    <source>
        <dbReference type="PROSITE" id="PS51755"/>
    </source>
</evidence>
<evidence type="ECO:0000256" key="8">
    <source>
        <dbReference type="ARBA" id="ARBA00067337"/>
    </source>
</evidence>
<comment type="caution">
    <text evidence="13">The sequence shown here is derived from an EMBL/GenBank/DDBJ whole genome shotgun (WGS) entry which is preliminary data.</text>
</comment>
<dbReference type="GO" id="GO:0000156">
    <property type="term" value="F:phosphorelay response regulator activity"/>
    <property type="evidence" value="ECO:0007669"/>
    <property type="project" value="TreeGrafter"/>
</dbReference>
<dbReference type="EMBL" id="LPUY01000075">
    <property type="protein sequence ID" value="KUP92458.1"/>
    <property type="molecule type" value="Genomic_DNA"/>
</dbReference>
<organism evidence="13 14">
    <name type="scientific">Tritonibacter horizontis</name>
    <dbReference type="NCBI Taxonomy" id="1768241"/>
    <lineage>
        <taxon>Bacteria</taxon>
        <taxon>Pseudomonadati</taxon>
        <taxon>Pseudomonadota</taxon>
        <taxon>Alphaproteobacteria</taxon>
        <taxon>Rhodobacterales</taxon>
        <taxon>Paracoccaceae</taxon>
        <taxon>Tritonibacter</taxon>
    </lineage>
</organism>
<dbReference type="OrthoDB" id="9802426at2"/>
<dbReference type="RefSeq" id="WP_068244737.1">
    <property type="nucleotide sequence ID" value="NZ_LPUY01000075.1"/>
</dbReference>
<dbReference type="InterPro" id="IPR036388">
    <property type="entry name" value="WH-like_DNA-bd_sf"/>
</dbReference>
<dbReference type="SUPFAM" id="SSF52172">
    <property type="entry name" value="CheY-like"/>
    <property type="match status" value="1"/>
</dbReference>
<feature type="modified residue" description="4-aspartylphosphate" evidence="9">
    <location>
        <position position="55"/>
    </location>
</feature>
<evidence type="ECO:0000256" key="3">
    <source>
        <dbReference type="ARBA" id="ARBA00022553"/>
    </source>
</evidence>
<dbReference type="AlphaFoldDB" id="A0A132BVP5"/>
<dbReference type="PROSITE" id="PS51755">
    <property type="entry name" value="OMPR_PHOB"/>
    <property type="match status" value="1"/>
</dbReference>
<evidence type="ECO:0000313" key="13">
    <source>
        <dbReference type="EMBL" id="KUP92458.1"/>
    </source>
</evidence>
<dbReference type="Gene3D" id="6.10.250.690">
    <property type="match status" value="1"/>
</dbReference>
<evidence type="ECO:0000256" key="2">
    <source>
        <dbReference type="ARBA" id="ARBA00022490"/>
    </source>
</evidence>
<dbReference type="GO" id="GO:0005829">
    <property type="term" value="C:cytosol"/>
    <property type="evidence" value="ECO:0007669"/>
    <property type="project" value="TreeGrafter"/>
</dbReference>
<dbReference type="SMART" id="SM00862">
    <property type="entry name" value="Trans_reg_C"/>
    <property type="match status" value="1"/>
</dbReference>
<accession>A0A132BVP5</accession>
<reference evidence="13 14" key="1">
    <citation type="submission" date="2015-12" db="EMBL/GenBank/DDBJ databases">
        <title>Genome sequence of the marine Rhodobacteraceae strain O3.65, Candidatus Tritonibacter horizontis.</title>
        <authorList>
            <person name="Poehlein A."/>
            <person name="Giebel H.A."/>
            <person name="Voget S."/>
            <person name="Brinkhoff T."/>
        </authorList>
    </citation>
    <scope>NUCLEOTIDE SEQUENCE [LARGE SCALE GENOMIC DNA]</scope>
    <source>
        <strain evidence="13 14">O3.65</strain>
    </source>
</reference>
<feature type="DNA-binding region" description="OmpR/PhoB-type" evidence="10">
    <location>
        <begin position="132"/>
        <end position="232"/>
    </location>
</feature>
<dbReference type="Pfam" id="PF00486">
    <property type="entry name" value="Trans_reg_C"/>
    <property type="match status" value="1"/>
</dbReference>
<dbReference type="FunFam" id="3.40.50.2300:FF:000001">
    <property type="entry name" value="DNA-binding response regulator PhoB"/>
    <property type="match status" value="1"/>
</dbReference>
<keyword evidence="14" id="KW-1185">Reference proteome</keyword>
<gene>
    <name evidence="13" type="primary">ompR_5</name>
    <name evidence="13" type="ORF">TRIHO_27620</name>
</gene>
<dbReference type="InterPro" id="IPR016032">
    <property type="entry name" value="Sig_transdc_resp-reg_C-effctor"/>
</dbReference>
<evidence type="ECO:0000256" key="6">
    <source>
        <dbReference type="ARBA" id="ARBA00023125"/>
    </source>
</evidence>
<dbReference type="PANTHER" id="PTHR48111:SF4">
    <property type="entry name" value="DNA-BINDING DUAL TRANSCRIPTIONAL REGULATOR OMPR"/>
    <property type="match status" value="1"/>
</dbReference>
<dbReference type="InterPro" id="IPR001867">
    <property type="entry name" value="OmpR/PhoB-type_DNA-bd"/>
</dbReference>
<dbReference type="Gene3D" id="1.10.10.10">
    <property type="entry name" value="Winged helix-like DNA-binding domain superfamily/Winged helix DNA-binding domain"/>
    <property type="match status" value="1"/>
</dbReference>
<dbReference type="Gene3D" id="3.40.50.2300">
    <property type="match status" value="1"/>
</dbReference>
<feature type="domain" description="OmpR/PhoB-type" evidence="12">
    <location>
        <begin position="132"/>
        <end position="232"/>
    </location>
</feature>
<sequence length="237" mass="26638">MPDQIHIVIVDDHSDIRDLVGAYLSQHGYRVSLADGGPALRQILDRSLPDLVILDIMMPGEDGLEICRSLRAETQLPIIFLTAVADDTERIIGLELGADDYVTKPFNPRELLARVRAVLRRAPDTPRKSGKRETVRFDQWTLDLGRRELTNADGLGVALSTAEFRLLNVFLDHPQRVLTRDQLLDLTVGRTAEPFDRSIDNQISRLRKKIETDPKTPRLIQTHWGGGYSLSAEVTAK</sequence>
<proteinExistence type="predicted"/>
<dbReference type="InterPro" id="IPR039420">
    <property type="entry name" value="WalR-like"/>
</dbReference>
<dbReference type="GO" id="GO:0006355">
    <property type="term" value="P:regulation of DNA-templated transcription"/>
    <property type="evidence" value="ECO:0007669"/>
    <property type="project" value="InterPro"/>
</dbReference>
<dbReference type="SMART" id="SM00448">
    <property type="entry name" value="REC"/>
    <property type="match status" value="1"/>
</dbReference>
<evidence type="ECO:0000259" key="11">
    <source>
        <dbReference type="PROSITE" id="PS50110"/>
    </source>
</evidence>
<keyword evidence="4" id="KW-0902">Two-component regulatory system</keyword>
<evidence type="ECO:0000256" key="4">
    <source>
        <dbReference type="ARBA" id="ARBA00023012"/>
    </source>
</evidence>
<evidence type="ECO:0000256" key="1">
    <source>
        <dbReference type="ARBA" id="ARBA00004496"/>
    </source>
</evidence>
<evidence type="ECO:0000256" key="10">
    <source>
        <dbReference type="PROSITE-ProRule" id="PRU01091"/>
    </source>
</evidence>
<protein>
    <recommendedName>
        <fullName evidence="8">Regulatory protein VirG</fullName>
    </recommendedName>
</protein>
<comment type="subcellular location">
    <subcellularLocation>
        <location evidence="1">Cytoplasm</location>
    </subcellularLocation>
</comment>
<evidence type="ECO:0000256" key="5">
    <source>
        <dbReference type="ARBA" id="ARBA00023015"/>
    </source>
</evidence>
<dbReference type="GO" id="GO:0000976">
    <property type="term" value="F:transcription cis-regulatory region binding"/>
    <property type="evidence" value="ECO:0007669"/>
    <property type="project" value="TreeGrafter"/>
</dbReference>
<name>A0A132BVP5_9RHOB</name>
<dbReference type="Pfam" id="PF00072">
    <property type="entry name" value="Response_reg"/>
    <property type="match status" value="1"/>
</dbReference>
<dbReference type="InterPro" id="IPR001789">
    <property type="entry name" value="Sig_transdc_resp-reg_receiver"/>
</dbReference>
<dbReference type="GO" id="GO:0032993">
    <property type="term" value="C:protein-DNA complex"/>
    <property type="evidence" value="ECO:0007669"/>
    <property type="project" value="TreeGrafter"/>
</dbReference>
<dbReference type="PANTHER" id="PTHR48111">
    <property type="entry name" value="REGULATOR OF RPOS"/>
    <property type="match status" value="1"/>
</dbReference>
<dbReference type="CDD" id="cd00383">
    <property type="entry name" value="trans_reg_C"/>
    <property type="match status" value="1"/>
</dbReference>
<dbReference type="SUPFAM" id="SSF46894">
    <property type="entry name" value="C-terminal effector domain of the bipartite response regulators"/>
    <property type="match status" value="1"/>
</dbReference>
<feature type="domain" description="Response regulatory" evidence="11">
    <location>
        <begin position="6"/>
        <end position="119"/>
    </location>
</feature>
<dbReference type="InterPro" id="IPR011006">
    <property type="entry name" value="CheY-like_superfamily"/>
</dbReference>
<keyword evidence="5" id="KW-0805">Transcription regulation</keyword>
<keyword evidence="7" id="KW-0804">Transcription</keyword>
<keyword evidence="3 9" id="KW-0597">Phosphoprotein</keyword>
<dbReference type="Proteomes" id="UP000068382">
    <property type="component" value="Unassembled WGS sequence"/>
</dbReference>
<dbReference type="FunFam" id="1.10.10.10:FF:000099">
    <property type="entry name" value="Two-component system response regulator TorR"/>
    <property type="match status" value="1"/>
</dbReference>
<dbReference type="PROSITE" id="PS50110">
    <property type="entry name" value="RESPONSE_REGULATORY"/>
    <property type="match status" value="1"/>
</dbReference>
<evidence type="ECO:0000256" key="9">
    <source>
        <dbReference type="PROSITE-ProRule" id="PRU00169"/>
    </source>
</evidence>